<dbReference type="InParanoid" id="A0A165PQ99"/>
<evidence type="ECO:0000313" key="2">
    <source>
        <dbReference type="Proteomes" id="UP000076761"/>
    </source>
</evidence>
<keyword evidence="2" id="KW-1185">Reference proteome</keyword>
<protein>
    <submittedName>
        <fullName evidence="1">Uncharacterized protein</fullName>
    </submittedName>
</protein>
<proteinExistence type="predicted"/>
<dbReference type="PANTHER" id="PTHR43763:SF17">
    <property type="entry name" value="AMINOPEPTIDASE P, CYTOPLASMIC-RELATED"/>
    <property type="match status" value="1"/>
</dbReference>
<dbReference type="Proteomes" id="UP000076761">
    <property type="component" value="Unassembled WGS sequence"/>
</dbReference>
<dbReference type="InterPro" id="IPR050422">
    <property type="entry name" value="X-Pro_aminopeptidase_P"/>
</dbReference>
<dbReference type="PANTHER" id="PTHR43763">
    <property type="entry name" value="XAA-PRO AMINOPEPTIDASE 1"/>
    <property type="match status" value="1"/>
</dbReference>
<evidence type="ECO:0000313" key="1">
    <source>
        <dbReference type="EMBL" id="KZT21349.1"/>
    </source>
</evidence>
<accession>A0A165PQ99</accession>
<dbReference type="STRING" id="1314782.A0A165PQ99"/>
<reference evidence="1 2" key="1">
    <citation type="journal article" date="2016" name="Mol. Biol. Evol.">
        <title>Comparative Genomics of Early-Diverging Mushroom-Forming Fungi Provides Insights into the Origins of Lignocellulose Decay Capabilities.</title>
        <authorList>
            <person name="Nagy L.G."/>
            <person name="Riley R."/>
            <person name="Tritt A."/>
            <person name="Adam C."/>
            <person name="Daum C."/>
            <person name="Floudas D."/>
            <person name="Sun H."/>
            <person name="Yadav J.S."/>
            <person name="Pangilinan J."/>
            <person name="Larsson K.H."/>
            <person name="Matsuura K."/>
            <person name="Barry K."/>
            <person name="Labutti K."/>
            <person name="Kuo R."/>
            <person name="Ohm R.A."/>
            <person name="Bhattacharya S.S."/>
            <person name="Shirouzu T."/>
            <person name="Yoshinaga Y."/>
            <person name="Martin F.M."/>
            <person name="Grigoriev I.V."/>
            <person name="Hibbett D.S."/>
        </authorList>
    </citation>
    <scope>NUCLEOTIDE SEQUENCE [LARGE SCALE GENOMIC DNA]</scope>
    <source>
        <strain evidence="1 2">HHB14362 ss-1</strain>
    </source>
</reference>
<dbReference type="AlphaFoldDB" id="A0A165PQ99"/>
<dbReference type="Gene3D" id="3.40.350.10">
    <property type="entry name" value="Creatinase/prolidase N-terminal domain"/>
    <property type="match status" value="1"/>
</dbReference>
<dbReference type="EMBL" id="KV425608">
    <property type="protein sequence ID" value="KZT21349.1"/>
    <property type="molecule type" value="Genomic_DNA"/>
</dbReference>
<sequence length="220" mass="25543">MSSMEFTKTSGKVEAVKARMKDEPDGALDYYIIPGNDAQEMVLHRPDARPLQWMCESRTVNSHLVVSRKKPKPDILVEACYANQVRQELRITNLKDDFDVVELSEECSNWIEWLASQAAKARVGIDPRMISYEESRILELRLAERNSDYKVIYPQKNYVDSIRKQRKIRARRKLISAWHFGPQARCTNADQTGNIKVQDVSRMEVPSRHPWTIIFRHASP</sequence>
<name>A0A165PQ99_9AGAM</name>
<dbReference type="InterPro" id="IPR029149">
    <property type="entry name" value="Creatin/AminoP/Spt16_N"/>
</dbReference>
<organism evidence="1 2">
    <name type="scientific">Neolentinus lepideus HHB14362 ss-1</name>
    <dbReference type="NCBI Taxonomy" id="1314782"/>
    <lineage>
        <taxon>Eukaryota</taxon>
        <taxon>Fungi</taxon>
        <taxon>Dikarya</taxon>
        <taxon>Basidiomycota</taxon>
        <taxon>Agaricomycotina</taxon>
        <taxon>Agaricomycetes</taxon>
        <taxon>Gloeophyllales</taxon>
        <taxon>Gloeophyllaceae</taxon>
        <taxon>Neolentinus</taxon>
    </lineage>
</organism>
<dbReference type="OrthoDB" id="9995434at2759"/>
<gene>
    <name evidence="1" type="ORF">NEOLEDRAFT_765701</name>
</gene>